<reference evidence="4 5" key="1">
    <citation type="submission" date="2016-09" db="EMBL/GenBank/DDBJ databases">
        <title>Photobacterium proteolyticum sp. nov. a protease producing bacterium isolated from ocean sediments of Laizhou Bay.</title>
        <authorList>
            <person name="Li Y."/>
        </authorList>
    </citation>
    <scope>NUCLEOTIDE SEQUENCE [LARGE SCALE GENOMIC DNA]</scope>
    <source>
        <strain evidence="4 5">13-12</strain>
    </source>
</reference>
<dbReference type="PANTHER" id="PTHR38108">
    <property type="entry name" value="UPF0319 PROTEIN YCCT"/>
    <property type="match status" value="1"/>
</dbReference>
<proteinExistence type="inferred from homology"/>
<name>A0A1Q9G5T5_9GAMM</name>
<dbReference type="Pfam" id="PF09829">
    <property type="entry name" value="DUF2057"/>
    <property type="match status" value="1"/>
</dbReference>
<dbReference type="OrthoDB" id="6214779at2"/>
<dbReference type="EMBL" id="MJIL01000101">
    <property type="protein sequence ID" value="OLQ69338.1"/>
    <property type="molecule type" value="Genomic_DNA"/>
</dbReference>
<dbReference type="AlphaFoldDB" id="A0A1Q9G5T5"/>
<keyword evidence="2 3" id="KW-0732">Signal</keyword>
<dbReference type="RefSeq" id="WP_075768266.1">
    <property type="nucleotide sequence ID" value="NZ_MJIL01000101.1"/>
</dbReference>
<sequence length="212" mass="23482" precursor="true">MKKLVAAALLVLPFSLQAATLSTGPNIELLVIDGKKVDSSFWSQTESVDLAPGKHQVVVRFDGELKSGSKSKMYTTRPYLFELNVPDENATIVLPLLTSLTQAKSHFERGPEWQLELESGAMRTLEYVELQGKGFAAFSNMEKLVADYNRQHGITFEQGYAVDLEKATVEVSEQGEVTISGDALAQLKLWYSKADAEEKAAFYQWAKAQDAQ</sequence>
<evidence type="ECO:0000313" key="5">
    <source>
        <dbReference type="Proteomes" id="UP000186905"/>
    </source>
</evidence>
<feature type="signal peptide" evidence="3">
    <location>
        <begin position="1"/>
        <end position="18"/>
    </location>
</feature>
<dbReference type="Proteomes" id="UP000186905">
    <property type="component" value="Unassembled WGS sequence"/>
</dbReference>
<accession>A0A1Q9G5T5</accession>
<dbReference type="STRING" id="1903952.BIT28_20370"/>
<dbReference type="PANTHER" id="PTHR38108:SF1">
    <property type="entry name" value="UPF0319 PROTEIN YCCT"/>
    <property type="match status" value="1"/>
</dbReference>
<keyword evidence="5" id="KW-1185">Reference proteome</keyword>
<evidence type="ECO:0000256" key="2">
    <source>
        <dbReference type="ARBA" id="ARBA00022729"/>
    </source>
</evidence>
<comment type="similarity">
    <text evidence="1 3">Belongs to the UPF0319 family.</text>
</comment>
<comment type="caution">
    <text evidence="4">The sequence shown here is derived from an EMBL/GenBank/DDBJ whole genome shotgun (WGS) entry which is preliminary data.</text>
</comment>
<evidence type="ECO:0000313" key="4">
    <source>
        <dbReference type="EMBL" id="OLQ69338.1"/>
    </source>
</evidence>
<gene>
    <name evidence="4" type="ORF">BIT28_20370</name>
</gene>
<evidence type="ECO:0000256" key="1">
    <source>
        <dbReference type="ARBA" id="ARBA00008490"/>
    </source>
</evidence>
<feature type="chain" id="PRO_5013408808" description="UPF0319 protein BIT28_20370" evidence="3">
    <location>
        <begin position="19"/>
        <end position="212"/>
    </location>
</feature>
<dbReference type="HAMAP" id="MF_00789">
    <property type="entry name" value="UPF0319"/>
    <property type="match status" value="1"/>
</dbReference>
<organism evidence="4 5">
    <name type="scientific">Photobacterium proteolyticum</name>
    <dbReference type="NCBI Taxonomy" id="1903952"/>
    <lineage>
        <taxon>Bacteria</taxon>
        <taxon>Pseudomonadati</taxon>
        <taxon>Pseudomonadota</taxon>
        <taxon>Gammaproteobacteria</taxon>
        <taxon>Vibrionales</taxon>
        <taxon>Vibrionaceae</taxon>
        <taxon>Photobacterium</taxon>
    </lineage>
</organism>
<protein>
    <recommendedName>
        <fullName evidence="3">UPF0319 protein BIT28_20370</fullName>
    </recommendedName>
</protein>
<evidence type="ECO:0000256" key="3">
    <source>
        <dbReference type="HAMAP-Rule" id="MF_00789"/>
    </source>
</evidence>
<dbReference type="InterPro" id="IPR018635">
    <property type="entry name" value="UPF0319"/>
</dbReference>